<evidence type="ECO:0000256" key="1">
    <source>
        <dbReference type="SAM" id="MobiDB-lite"/>
    </source>
</evidence>
<name>A0AAW1P1S8_9CHLO</name>
<feature type="compositionally biased region" description="Basic and acidic residues" evidence="1">
    <location>
        <begin position="93"/>
        <end position="105"/>
    </location>
</feature>
<sequence>MKRLRPRTSATPAKNGLAHPGAALLSPPARMGGRSWARWQHHVMLSNLKRKASLDSSRLGQFGVSVPRWDTVDDATVKKAQQIVRASAPPKRKVVDEWDQEYDKGKTKKVRGVKNDAWDASGNMFQAAASAKGEIWPEFC</sequence>
<proteinExistence type="predicted"/>
<evidence type="ECO:0000313" key="3">
    <source>
        <dbReference type="Proteomes" id="UP001489004"/>
    </source>
</evidence>
<accession>A0AAW1P1S8</accession>
<reference evidence="2 3" key="1">
    <citation type="journal article" date="2024" name="Nat. Commun.">
        <title>Phylogenomics reveals the evolutionary origins of lichenization in chlorophyte algae.</title>
        <authorList>
            <person name="Puginier C."/>
            <person name="Libourel C."/>
            <person name="Otte J."/>
            <person name="Skaloud P."/>
            <person name="Haon M."/>
            <person name="Grisel S."/>
            <person name="Petersen M."/>
            <person name="Berrin J.G."/>
            <person name="Delaux P.M."/>
            <person name="Dal Grande F."/>
            <person name="Keller J."/>
        </authorList>
    </citation>
    <scope>NUCLEOTIDE SEQUENCE [LARGE SCALE GENOMIC DNA]</scope>
    <source>
        <strain evidence="2 3">SAG 2043</strain>
    </source>
</reference>
<evidence type="ECO:0000313" key="2">
    <source>
        <dbReference type="EMBL" id="KAK9803973.1"/>
    </source>
</evidence>
<comment type="caution">
    <text evidence="2">The sequence shown here is derived from an EMBL/GenBank/DDBJ whole genome shotgun (WGS) entry which is preliminary data.</text>
</comment>
<dbReference type="EMBL" id="JALJOR010000019">
    <property type="protein sequence ID" value="KAK9803973.1"/>
    <property type="molecule type" value="Genomic_DNA"/>
</dbReference>
<keyword evidence="3" id="KW-1185">Reference proteome</keyword>
<dbReference type="AlphaFoldDB" id="A0AAW1P1S8"/>
<feature type="region of interest" description="Disordered" evidence="1">
    <location>
        <begin position="1"/>
        <end position="32"/>
    </location>
</feature>
<protein>
    <submittedName>
        <fullName evidence="2">Uncharacterized protein</fullName>
    </submittedName>
</protein>
<feature type="region of interest" description="Disordered" evidence="1">
    <location>
        <begin position="88"/>
        <end position="108"/>
    </location>
</feature>
<gene>
    <name evidence="2" type="ORF">WJX72_009471</name>
</gene>
<dbReference type="Proteomes" id="UP001489004">
    <property type="component" value="Unassembled WGS sequence"/>
</dbReference>
<organism evidence="2 3">
    <name type="scientific">[Myrmecia] bisecta</name>
    <dbReference type="NCBI Taxonomy" id="41462"/>
    <lineage>
        <taxon>Eukaryota</taxon>
        <taxon>Viridiplantae</taxon>
        <taxon>Chlorophyta</taxon>
        <taxon>core chlorophytes</taxon>
        <taxon>Trebouxiophyceae</taxon>
        <taxon>Trebouxiales</taxon>
        <taxon>Trebouxiaceae</taxon>
        <taxon>Myrmecia</taxon>
    </lineage>
</organism>